<sequence>MENEKDMPFLGDAATEPTPGFEFAGKVVSVTGTMMITNSVVG</sequence>
<dbReference type="EMBL" id="CAJVQC010021761">
    <property type="protein sequence ID" value="CAG8714911.1"/>
    <property type="molecule type" value="Genomic_DNA"/>
</dbReference>
<accession>A0ACA9PM42</accession>
<keyword evidence="2" id="KW-1185">Reference proteome</keyword>
<reference evidence="1" key="1">
    <citation type="submission" date="2021-06" db="EMBL/GenBank/DDBJ databases">
        <authorList>
            <person name="Kallberg Y."/>
            <person name="Tangrot J."/>
            <person name="Rosling A."/>
        </authorList>
    </citation>
    <scope>NUCLEOTIDE SEQUENCE</scope>
    <source>
        <strain evidence="1">MA461A</strain>
    </source>
</reference>
<proteinExistence type="predicted"/>
<evidence type="ECO:0000313" key="1">
    <source>
        <dbReference type="EMBL" id="CAG8714911.1"/>
    </source>
</evidence>
<gene>
    <name evidence="1" type="ORF">RPERSI_LOCUS10813</name>
</gene>
<protein>
    <submittedName>
        <fullName evidence="1">28267_t:CDS:1</fullName>
    </submittedName>
</protein>
<dbReference type="Proteomes" id="UP000789920">
    <property type="component" value="Unassembled WGS sequence"/>
</dbReference>
<name>A0ACA9PM42_9GLOM</name>
<organism evidence="1 2">
    <name type="scientific">Racocetra persica</name>
    <dbReference type="NCBI Taxonomy" id="160502"/>
    <lineage>
        <taxon>Eukaryota</taxon>
        <taxon>Fungi</taxon>
        <taxon>Fungi incertae sedis</taxon>
        <taxon>Mucoromycota</taxon>
        <taxon>Glomeromycotina</taxon>
        <taxon>Glomeromycetes</taxon>
        <taxon>Diversisporales</taxon>
        <taxon>Gigasporaceae</taxon>
        <taxon>Racocetra</taxon>
    </lineage>
</organism>
<comment type="caution">
    <text evidence="1">The sequence shown here is derived from an EMBL/GenBank/DDBJ whole genome shotgun (WGS) entry which is preliminary data.</text>
</comment>
<feature type="non-terminal residue" evidence="1">
    <location>
        <position position="1"/>
    </location>
</feature>
<feature type="non-terminal residue" evidence="1">
    <location>
        <position position="42"/>
    </location>
</feature>
<evidence type="ECO:0000313" key="2">
    <source>
        <dbReference type="Proteomes" id="UP000789920"/>
    </source>
</evidence>